<name>S9VYP6_9TRYP</name>
<evidence type="ECO:0008006" key="4">
    <source>
        <dbReference type="Google" id="ProtNLM"/>
    </source>
</evidence>
<dbReference type="Proteomes" id="UP000015354">
    <property type="component" value="Unassembled WGS sequence"/>
</dbReference>
<comment type="caution">
    <text evidence="1">The sequence shown here is derived from an EMBL/GenBank/DDBJ whole genome shotgun (WGS) entry which is preliminary data.</text>
</comment>
<proteinExistence type="predicted"/>
<keyword evidence="3" id="KW-1185">Reference proteome</keyword>
<protein>
    <recommendedName>
        <fullName evidence="4">Late endosomal/lysosomal adaptor and MAPK and MTOR activator 4</fullName>
    </recommendedName>
</protein>
<evidence type="ECO:0000313" key="2">
    <source>
        <dbReference type="EMBL" id="EPY33338.1"/>
    </source>
</evidence>
<evidence type="ECO:0000313" key="1">
    <source>
        <dbReference type="EMBL" id="EPY32226.1"/>
    </source>
</evidence>
<reference evidence="1 3" key="1">
    <citation type="journal article" date="2013" name="PLoS ONE">
        <title>Predicting the Proteins of Angomonas deanei, Strigomonas culicis and Their Respective Endosymbionts Reveals New Aspects of the Trypanosomatidae Family.</title>
        <authorList>
            <person name="Motta M.C."/>
            <person name="Martins A.C."/>
            <person name="de Souza S.S."/>
            <person name="Catta-Preta C.M."/>
            <person name="Silva R."/>
            <person name="Klein C.C."/>
            <person name="de Almeida L.G."/>
            <person name="de Lima Cunha O."/>
            <person name="Ciapina L.P."/>
            <person name="Brocchi M."/>
            <person name="Colabardini A.C."/>
            <person name="de Araujo Lima B."/>
            <person name="Machado C.R."/>
            <person name="de Almeida Soares C.M."/>
            <person name="Probst C.M."/>
            <person name="de Menezes C.B."/>
            <person name="Thompson C.E."/>
            <person name="Bartholomeu D.C."/>
            <person name="Gradia D.F."/>
            <person name="Pavoni D.P."/>
            <person name="Grisard E.C."/>
            <person name="Fantinatti-Garboggini F."/>
            <person name="Marchini F.K."/>
            <person name="Rodrigues-Luiz G.F."/>
            <person name="Wagner G."/>
            <person name="Goldman G.H."/>
            <person name="Fietto J.L."/>
            <person name="Elias M.C."/>
            <person name="Goldman M.H."/>
            <person name="Sagot M.F."/>
            <person name="Pereira M."/>
            <person name="Stoco P.H."/>
            <person name="de Mendonca-Neto R.P."/>
            <person name="Teixeira S.M."/>
            <person name="Maciel T.E."/>
            <person name="de Oliveira Mendes T.A."/>
            <person name="Urmenyi T.P."/>
            <person name="de Souza W."/>
            <person name="Schenkman S."/>
            <person name="de Vasconcelos A.T."/>
        </authorList>
    </citation>
    <scope>NUCLEOTIDE SEQUENCE [LARGE SCALE GENOMIC DNA]</scope>
</reference>
<evidence type="ECO:0000313" key="3">
    <source>
        <dbReference type="Proteomes" id="UP000015354"/>
    </source>
</evidence>
<reference evidence="1" key="2">
    <citation type="submission" date="2013-03" db="EMBL/GenBank/DDBJ databases">
        <authorList>
            <person name="Motta M.C.M."/>
            <person name="Martins A.C.A."/>
            <person name="Preta C.M.C.C."/>
            <person name="Silva R."/>
            <person name="de Souza S.S."/>
            <person name="Klein C.C."/>
            <person name="de Almeida L.G.P."/>
            <person name="Cunha O.L."/>
            <person name="Colabardini A.C."/>
            <person name="Lima B.A."/>
            <person name="Machado C.R."/>
            <person name="Soares C.M.A."/>
            <person name="de Menezes C.B.A."/>
            <person name="Bartolomeu D.C."/>
            <person name="Grisard E.C."/>
            <person name="Fantinatti-Garboggini F."/>
            <person name="Rodrigues-Luiz G.F."/>
            <person name="Wagner G."/>
            <person name="Goldman G.H."/>
            <person name="Fietto J.L.R."/>
            <person name="Ciapina L.P."/>
            <person name="Brocchi M."/>
            <person name="Elias M.C."/>
            <person name="Goldman M.H.S."/>
            <person name="Sagot M.-F."/>
            <person name="Pereira M."/>
            <person name="Stoco P.H."/>
            <person name="Teixeira S.M.R."/>
            <person name="de Mendonca-Neto R.P."/>
            <person name="Maciel T.E.F."/>
            <person name="Mendes T.A.O."/>
            <person name="Urmenyi T.P."/>
            <person name="Teixeira M.M.G."/>
            <person name="de Camargo E.F.P."/>
            <person name="de Sousa W."/>
            <person name="Schenkman S."/>
            <person name="de Vasconcelos A.T.R."/>
        </authorList>
    </citation>
    <scope>NUCLEOTIDE SEQUENCE</scope>
</reference>
<dbReference type="AlphaFoldDB" id="S9VYP6"/>
<dbReference type="EMBL" id="ATMH01002917">
    <property type="protein sequence ID" value="EPY32226.1"/>
    <property type="molecule type" value="Genomic_DNA"/>
</dbReference>
<dbReference type="EMBL" id="ATMH01002290">
    <property type="protein sequence ID" value="EPY33338.1"/>
    <property type="molecule type" value="Genomic_DNA"/>
</dbReference>
<organism evidence="1 3">
    <name type="scientific">Strigomonas culicis</name>
    <dbReference type="NCBI Taxonomy" id="28005"/>
    <lineage>
        <taxon>Eukaryota</taxon>
        <taxon>Discoba</taxon>
        <taxon>Euglenozoa</taxon>
        <taxon>Kinetoplastea</taxon>
        <taxon>Metakinetoplastina</taxon>
        <taxon>Trypanosomatida</taxon>
        <taxon>Trypanosomatidae</taxon>
        <taxon>Strigomonadinae</taxon>
        <taxon>Strigomonas</taxon>
    </lineage>
</organism>
<gene>
    <name evidence="2" type="ORF">STCU_02290</name>
    <name evidence="1" type="ORF">STCU_02917</name>
</gene>
<dbReference type="OrthoDB" id="275011at2759"/>
<accession>S9VYP6</accession>
<sequence length="100" mass="10990">MSQLSFVKDQLLGKALNHFVIIAASGKVVDYSGDFENAEKQQLAYTILQQCAPLLKSNEQFKRIVMSFDEVTYVATTVTDEGVVYSVIVKRPVNTANGTG</sequence>